<protein>
    <submittedName>
        <fullName evidence="2">Uncharacterized protein</fullName>
    </submittedName>
</protein>
<keyword evidence="1" id="KW-1133">Transmembrane helix</keyword>
<dbReference type="AlphaFoldDB" id="S9VTK1"/>
<feature type="transmembrane region" description="Helical" evidence="1">
    <location>
        <begin position="69"/>
        <end position="90"/>
    </location>
</feature>
<dbReference type="Proteomes" id="UP000015464">
    <property type="component" value="Unassembled WGS sequence"/>
</dbReference>
<keyword evidence="1" id="KW-0472">Membrane</keyword>
<evidence type="ECO:0000313" key="3">
    <source>
        <dbReference type="Proteomes" id="UP000015464"/>
    </source>
</evidence>
<keyword evidence="1" id="KW-0812">Transmembrane</keyword>
<proteinExistence type="predicted"/>
<dbReference type="OrthoDB" id="5342151at2759"/>
<sequence length="109" mass="13028">MELKDMPHILQLYSGNERMLKHIWCLVKRRHQVLKTGFILTTIVLTSFSRIVLFNFLMDHHNQNLRLFIVFDTIIMLVLCFLYLCFLSLFNRTFLIDYDSLPNLSDQTS</sequence>
<dbReference type="OMA" id="HIWCLVK"/>
<name>S9VTK1_SCHCR</name>
<accession>S9VTK1</accession>
<gene>
    <name evidence="2" type="ORF">SPOG_05347</name>
</gene>
<organism evidence="2 3">
    <name type="scientific">Schizosaccharomyces cryophilus (strain OY26 / ATCC MYA-4695 / CBS 11777 / NBRC 106824 / NRRL Y48691)</name>
    <name type="common">Fission yeast</name>
    <dbReference type="NCBI Taxonomy" id="653667"/>
    <lineage>
        <taxon>Eukaryota</taxon>
        <taxon>Fungi</taxon>
        <taxon>Dikarya</taxon>
        <taxon>Ascomycota</taxon>
        <taxon>Taphrinomycotina</taxon>
        <taxon>Schizosaccharomycetes</taxon>
        <taxon>Schizosaccharomycetales</taxon>
        <taxon>Schizosaccharomycetaceae</taxon>
        <taxon>Schizosaccharomyces</taxon>
    </lineage>
</organism>
<keyword evidence="3" id="KW-1185">Reference proteome</keyword>
<dbReference type="HOGENOM" id="CLU_2238171_0_0_1"/>
<reference evidence="2 3" key="1">
    <citation type="journal article" date="2011" name="Science">
        <title>Comparative functional genomics of the fission yeasts.</title>
        <authorList>
            <person name="Rhind N."/>
            <person name="Chen Z."/>
            <person name="Yassour M."/>
            <person name="Thompson D.A."/>
            <person name="Haas B.J."/>
            <person name="Habib N."/>
            <person name="Wapinski I."/>
            <person name="Roy S."/>
            <person name="Lin M.F."/>
            <person name="Heiman D.I."/>
            <person name="Young S.K."/>
            <person name="Furuya K."/>
            <person name="Guo Y."/>
            <person name="Pidoux A."/>
            <person name="Chen H.M."/>
            <person name="Robbertse B."/>
            <person name="Goldberg J.M."/>
            <person name="Aoki K."/>
            <person name="Bayne E.H."/>
            <person name="Berlin A.M."/>
            <person name="Desjardins C.A."/>
            <person name="Dobbs E."/>
            <person name="Dukaj L."/>
            <person name="Fan L."/>
            <person name="FitzGerald M.G."/>
            <person name="French C."/>
            <person name="Gujja S."/>
            <person name="Hansen K."/>
            <person name="Keifenheim D."/>
            <person name="Levin J.Z."/>
            <person name="Mosher R.A."/>
            <person name="Mueller C.A."/>
            <person name="Pfiffner J."/>
            <person name="Priest M."/>
            <person name="Russ C."/>
            <person name="Smialowska A."/>
            <person name="Swoboda P."/>
            <person name="Sykes S.M."/>
            <person name="Vaughn M."/>
            <person name="Vengrova S."/>
            <person name="Yoder R."/>
            <person name="Zeng Q."/>
            <person name="Allshire R."/>
            <person name="Baulcombe D."/>
            <person name="Birren B.W."/>
            <person name="Brown W."/>
            <person name="Ekwall K."/>
            <person name="Kellis M."/>
            <person name="Leatherwood J."/>
            <person name="Levin H."/>
            <person name="Margalit H."/>
            <person name="Martienssen R."/>
            <person name="Nieduszynski C.A."/>
            <person name="Spatafora J.W."/>
            <person name="Friedman N."/>
            <person name="Dalgaard J.Z."/>
            <person name="Baumann P."/>
            <person name="Niki H."/>
            <person name="Regev A."/>
            <person name="Nusbaum C."/>
        </authorList>
    </citation>
    <scope>NUCLEOTIDE SEQUENCE [LARGE SCALE GENOMIC DNA]</scope>
    <source>
        <strain evidence="3">OY26 / ATCC MYA-4695 / CBS 11777 / NBRC 106824 / NRRL Y48691</strain>
    </source>
</reference>
<dbReference type="GeneID" id="25039363"/>
<evidence type="ECO:0000256" key="1">
    <source>
        <dbReference type="SAM" id="Phobius"/>
    </source>
</evidence>
<feature type="transmembrane region" description="Helical" evidence="1">
    <location>
        <begin position="38"/>
        <end position="57"/>
    </location>
</feature>
<dbReference type="EMBL" id="KE546991">
    <property type="protein sequence ID" value="EPY51203.1"/>
    <property type="molecule type" value="Genomic_DNA"/>
</dbReference>
<evidence type="ECO:0000313" key="2">
    <source>
        <dbReference type="EMBL" id="EPY51203.1"/>
    </source>
</evidence>
<dbReference type="RefSeq" id="XP_013024139.1">
    <property type="nucleotide sequence ID" value="XM_013168685.1"/>
</dbReference>